<gene>
    <name evidence="1" type="ORF">ILEXP_LOCUS50081</name>
</gene>
<feature type="non-terminal residue" evidence="1">
    <location>
        <position position="1"/>
    </location>
</feature>
<dbReference type="AlphaFoldDB" id="A0ABC8UGQ6"/>
<dbReference type="EMBL" id="CAUOFW020007657">
    <property type="protein sequence ID" value="CAK9180124.1"/>
    <property type="molecule type" value="Genomic_DNA"/>
</dbReference>
<keyword evidence="2" id="KW-1185">Reference proteome</keyword>
<proteinExistence type="predicted"/>
<evidence type="ECO:0000313" key="1">
    <source>
        <dbReference type="EMBL" id="CAK9180124.1"/>
    </source>
</evidence>
<reference evidence="1 2" key="1">
    <citation type="submission" date="2024-02" db="EMBL/GenBank/DDBJ databases">
        <authorList>
            <person name="Vignale AGUSTIN F."/>
            <person name="Sosa J E."/>
            <person name="Modenutti C."/>
        </authorList>
    </citation>
    <scope>NUCLEOTIDE SEQUENCE [LARGE SCALE GENOMIC DNA]</scope>
</reference>
<evidence type="ECO:0000313" key="2">
    <source>
        <dbReference type="Proteomes" id="UP001642360"/>
    </source>
</evidence>
<dbReference type="Proteomes" id="UP001642360">
    <property type="component" value="Unassembled WGS sequence"/>
</dbReference>
<comment type="caution">
    <text evidence="1">The sequence shown here is derived from an EMBL/GenBank/DDBJ whole genome shotgun (WGS) entry which is preliminary data.</text>
</comment>
<accession>A0ABC8UGQ6</accession>
<organism evidence="1 2">
    <name type="scientific">Ilex paraguariensis</name>
    <name type="common">yerba mate</name>
    <dbReference type="NCBI Taxonomy" id="185542"/>
    <lineage>
        <taxon>Eukaryota</taxon>
        <taxon>Viridiplantae</taxon>
        <taxon>Streptophyta</taxon>
        <taxon>Embryophyta</taxon>
        <taxon>Tracheophyta</taxon>
        <taxon>Spermatophyta</taxon>
        <taxon>Magnoliopsida</taxon>
        <taxon>eudicotyledons</taxon>
        <taxon>Gunneridae</taxon>
        <taxon>Pentapetalae</taxon>
        <taxon>asterids</taxon>
        <taxon>campanulids</taxon>
        <taxon>Aquifoliales</taxon>
        <taxon>Aquifoliaceae</taxon>
        <taxon>Ilex</taxon>
    </lineage>
</organism>
<protein>
    <submittedName>
        <fullName evidence="1">Uncharacterized protein</fullName>
    </submittedName>
</protein>
<name>A0ABC8UGQ6_9AQUA</name>
<sequence length="65" mass="7580">STLQLPCGASAAQFDPWRLFHRLNIKDVKGSSLLLLGDINLYFGLVDARFRKELHRDYTWELIME</sequence>